<dbReference type="Proteomes" id="UP001243757">
    <property type="component" value="Unassembled WGS sequence"/>
</dbReference>
<proteinExistence type="predicted"/>
<dbReference type="Pfam" id="PF10722">
    <property type="entry name" value="YbjN"/>
    <property type="match status" value="1"/>
</dbReference>
<comment type="caution">
    <text evidence="1">The sequence shown here is derived from an EMBL/GenBank/DDBJ whole genome shotgun (WGS) entry which is preliminary data.</text>
</comment>
<accession>A0ABT7EYR4</accession>
<evidence type="ECO:0000313" key="2">
    <source>
        <dbReference type="Proteomes" id="UP001243757"/>
    </source>
</evidence>
<dbReference type="CDD" id="cd17033">
    <property type="entry name" value="DR1245-like"/>
    <property type="match status" value="1"/>
</dbReference>
<evidence type="ECO:0000313" key="1">
    <source>
        <dbReference type="EMBL" id="MDK3017478.1"/>
    </source>
</evidence>
<gene>
    <name evidence="1" type="ORF">QO033_07300</name>
</gene>
<sequence length="166" mass="19019">MALSEYMLEDDIHPIDIVEHLAEFRDWDFDRIGDDQIAMAVEGQWRTYSITLAWSGYDETLRLVCTFEMEPPEEQHSRLYELLNLMNDQCWAGAFTYWAEQKLMVYRYGLVLAGGQVACADQIDTMINAAVMSAERYYPAIQLLVWGGKSPRDAMQAAIAEAYGRA</sequence>
<protein>
    <submittedName>
        <fullName evidence="1">YbjN domain-containing protein</fullName>
    </submittedName>
</protein>
<dbReference type="EMBL" id="JASNJD010000004">
    <property type="protein sequence ID" value="MDK3017478.1"/>
    <property type="molecule type" value="Genomic_DNA"/>
</dbReference>
<dbReference type="InterPro" id="IPR019660">
    <property type="entry name" value="Put_sensory_transdc_reg_YbjN"/>
</dbReference>
<reference evidence="1 2" key="1">
    <citation type="submission" date="2023-05" db="EMBL/GenBank/DDBJ databases">
        <title>Pseudodonghicola sp. nov.</title>
        <authorList>
            <person name="Huang J."/>
        </authorList>
    </citation>
    <scope>NUCLEOTIDE SEQUENCE [LARGE SCALE GENOMIC DNA]</scope>
    <source>
        <strain evidence="1 2">IC7</strain>
    </source>
</reference>
<dbReference type="RefSeq" id="WP_284480294.1">
    <property type="nucleotide sequence ID" value="NZ_JASNJD010000004.1"/>
</dbReference>
<keyword evidence="2" id="KW-1185">Reference proteome</keyword>
<organism evidence="1 2">
    <name type="scientific">Pseudodonghicola flavimaris</name>
    <dbReference type="NCBI Taxonomy" id="3050036"/>
    <lineage>
        <taxon>Bacteria</taxon>
        <taxon>Pseudomonadati</taxon>
        <taxon>Pseudomonadota</taxon>
        <taxon>Alphaproteobacteria</taxon>
        <taxon>Rhodobacterales</taxon>
        <taxon>Paracoccaceae</taxon>
        <taxon>Pseudodonghicola</taxon>
    </lineage>
</organism>
<name>A0ABT7EYR4_9RHOB</name>